<organism evidence="1 2">
    <name type="scientific">Leptospira interrogans str. 2006001854</name>
    <dbReference type="NCBI Taxonomy" id="1001590"/>
    <lineage>
        <taxon>Bacteria</taxon>
        <taxon>Pseudomonadati</taxon>
        <taxon>Spirochaetota</taxon>
        <taxon>Spirochaetia</taxon>
        <taxon>Leptospirales</taxon>
        <taxon>Leptospiraceae</taxon>
        <taxon>Leptospira</taxon>
    </lineage>
</organism>
<sequence length="61" mass="7211">MDPDSLYDHEKYENLMPSYLYLKNEADATDQEAISLNPKEIEILYQIRNHTTLEGFFQVKS</sequence>
<dbReference type="EMBL" id="AFLW02000206">
    <property type="protein sequence ID" value="EMM80048.1"/>
    <property type="molecule type" value="Genomic_DNA"/>
</dbReference>
<comment type="caution">
    <text evidence="1">The sequence shown here is derived from an EMBL/GenBank/DDBJ whole genome shotgun (WGS) entry which is preliminary data.</text>
</comment>
<dbReference type="Proteomes" id="UP000012128">
    <property type="component" value="Unassembled WGS sequence"/>
</dbReference>
<protein>
    <submittedName>
        <fullName evidence="1">Uncharacterized protein</fullName>
    </submittedName>
</protein>
<reference evidence="1 2" key="1">
    <citation type="submission" date="2013-01" db="EMBL/GenBank/DDBJ databases">
        <authorList>
            <person name="Harkins D.M."/>
            <person name="Durkin A.S."/>
            <person name="Brinkac L.M."/>
            <person name="Haft D.H."/>
            <person name="Selengut J.D."/>
            <person name="Sanka R."/>
            <person name="DePew J."/>
            <person name="Purushe J."/>
            <person name="Hospenthal D.R."/>
            <person name="Murray C.K."/>
            <person name="Pimentel G."/>
            <person name="Wasfy M."/>
            <person name="Parker T."/>
            <person name="Miller R.S."/>
            <person name="Vinetz J.M."/>
            <person name="Sutton G.G."/>
            <person name="Nierman W.C."/>
            <person name="Fouts D.E."/>
        </authorList>
    </citation>
    <scope>NUCLEOTIDE SEQUENCE [LARGE SCALE GENOMIC DNA]</scope>
    <source>
        <strain evidence="1 2">2006001854</strain>
    </source>
</reference>
<name>M6G4Z2_LEPIR</name>
<proteinExistence type="predicted"/>
<evidence type="ECO:0000313" key="2">
    <source>
        <dbReference type="Proteomes" id="UP000012128"/>
    </source>
</evidence>
<gene>
    <name evidence="1" type="ORF">LEP1GSC037_1731</name>
</gene>
<evidence type="ECO:0000313" key="1">
    <source>
        <dbReference type="EMBL" id="EMM80048.1"/>
    </source>
</evidence>
<accession>M6G4Z2</accession>
<dbReference type="AlphaFoldDB" id="M6G4Z2"/>